<dbReference type="OMA" id="RDGHYEM"/>
<keyword evidence="4" id="KW-1185">Reference proteome</keyword>
<dbReference type="Gene3D" id="1.25.40.20">
    <property type="entry name" value="Ankyrin repeat-containing domain"/>
    <property type="match status" value="1"/>
</dbReference>
<organism evidence="3 4">
    <name type="scientific">Aspergillus carbonarius (strain ITEM 5010)</name>
    <dbReference type="NCBI Taxonomy" id="602072"/>
    <lineage>
        <taxon>Eukaryota</taxon>
        <taxon>Fungi</taxon>
        <taxon>Dikarya</taxon>
        <taxon>Ascomycota</taxon>
        <taxon>Pezizomycotina</taxon>
        <taxon>Eurotiomycetes</taxon>
        <taxon>Eurotiomycetidae</taxon>
        <taxon>Eurotiales</taxon>
        <taxon>Aspergillaceae</taxon>
        <taxon>Aspergillus</taxon>
        <taxon>Aspergillus subgen. Circumdati</taxon>
    </lineage>
</organism>
<dbReference type="PANTHER" id="PTHR24198">
    <property type="entry name" value="ANKYRIN REPEAT AND PROTEIN KINASE DOMAIN-CONTAINING PROTEIN"/>
    <property type="match status" value="1"/>
</dbReference>
<evidence type="ECO:0000313" key="4">
    <source>
        <dbReference type="Proteomes" id="UP000188318"/>
    </source>
</evidence>
<dbReference type="Pfam" id="PF12796">
    <property type="entry name" value="Ank_2"/>
    <property type="match status" value="1"/>
</dbReference>
<evidence type="ECO:0000313" key="3">
    <source>
        <dbReference type="EMBL" id="OOF91996.1"/>
    </source>
</evidence>
<sequence>MTSLSHLPLELLRWVAAYLDTPRDIGHFMQTTKRLYHALHPFLCEFNVRHEESSALLWAAREGHARLVGQLLAAGANIAAYVPPAPLPRGRDEEQDGAKGGIDPWATKNPLLHAAQGRHTEVLQTLLTETRSGQAALPAQLRSVLHWALRQHDAELVELMLAHQAPLNPATKQRAARSALGVAVGAGYNAILPRLLTLGARPGVEEYPCPVQQAICTNQPDLVRLLLDHGLPLHSDEGLCHIAHEDNRAMLRLLLEYGIDLNLYGCAALPVAIRDGHYEMAKLLIDHRAPTDILFTLYPPCQIPLGPVFTAMGFAILYDRLDILQLLLDRGTRPSQEDINLAKKRKLEEAVALLGPFVEEDQPRACYMELHINIAFMEKKSQDPNMEQIYFTESIVDISGTRHPDPLIGENNEWLIQDWEWDM</sequence>
<protein>
    <recommendedName>
        <fullName evidence="5">F-box domain-containing protein</fullName>
    </recommendedName>
</protein>
<accession>A0A1R3RBZ1</accession>
<dbReference type="SMART" id="SM00248">
    <property type="entry name" value="ANK"/>
    <property type="match status" value="6"/>
</dbReference>
<dbReference type="SUPFAM" id="SSF48403">
    <property type="entry name" value="Ankyrin repeat"/>
    <property type="match status" value="1"/>
</dbReference>
<evidence type="ECO:0000256" key="2">
    <source>
        <dbReference type="ARBA" id="ARBA00023043"/>
    </source>
</evidence>
<gene>
    <name evidence="3" type="ORF">ASPCADRAFT_210863</name>
</gene>
<name>A0A1R3RBZ1_ASPC5</name>
<dbReference type="STRING" id="602072.A0A1R3RBZ1"/>
<dbReference type="PANTHER" id="PTHR24198:SF165">
    <property type="entry name" value="ANKYRIN REPEAT-CONTAINING PROTEIN-RELATED"/>
    <property type="match status" value="1"/>
</dbReference>
<dbReference type="Pfam" id="PF00023">
    <property type="entry name" value="Ank"/>
    <property type="match status" value="1"/>
</dbReference>
<dbReference type="InterPro" id="IPR036770">
    <property type="entry name" value="Ankyrin_rpt-contain_sf"/>
</dbReference>
<dbReference type="EMBL" id="KV907509">
    <property type="protein sequence ID" value="OOF91996.1"/>
    <property type="molecule type" value="Genomic_DNA"/>
</dbReference>
<dbReference type="VEuPathDB" id="FungiDB:ASPCADRAFT_210863"/>
<proteinExistence type="predicted"/>
<dbReference type="OrthoDB" id="4772757at2759"/>
<dbReference type="Proteomes" id="UP000188318">
    <property type="component" value="Unassembled WGS sequence"/>
</dbReference>
<keyword evidence="2" id="KW-0040">ANK repeat</keyword>
<reference evidence="4" key="1">
    <citation type="journal article" date="2017" name="Genome Biol.">
        <title>Comparative genomics reveals high biological diversity and specific adaptations in the industrially and medically important fungal genus Aspergillus.</title>
        <authorList>
            <person name="de Vries R.P."/>
            <person name="Riley R."/>
            <person name="Wiebenga A."/>
            <person name="Aguilar-Osorio G."/>
            <person name="Amillis S."/>
            <person name="Uchima C.A."/>
            <person name="Anderluh G."/>
            <person name="Asadollahi M."/>
            <person name="Askin M."/>
            <person name="Barry K."/>
            <person name="Battaglia E."/>
            <person name="Bayram O."/>
            <person name="Benocci T."/>
            <person name="Braus-Stromeyer S.A."/>
            <person name="Caldana C."/>
            <person name="Canovas D."/>
            <person name="Cerqueira G.C."/>
            <person name="Chen F."/>
            <person name="Chen W."/>
            <person name="Choi C."/>
            <person name="Clum A."/>
            <person name="Dos Santos R.A."/>
            <person name="Damasio A.R."/>
            <person name="Diallinas G."/>
            <person name="Emri T."/>
            <person name="Fekete E."/>
            <person name="Flipphi M."/>
            <person name="Freyberg S."/>
            <person name="Gallo A."/>
            <person name="Gournas C."/>
            <person name="Habgood R."/>
            <person name="Hainaut M."/>
            <person name="Harispe M.L."/>
            <person name="Henrissat B."/>
            <person name="Hilden K.S."/>
            <person name="Hope R."/>
            <person name="Hossain A."/>
            <person name="Karabika E."/>
            <person name="Karaffa L."/>
            <person name="Karanyi Z."/>
            <person name="Krasevec N."/>
            <person name="Kuo A."/>
            <person name="Kusch H."/>
            <person name="LaButti K."/>
            <person name="Lagendijk E.L."/>
            <person name="Lapidus A."/>
            <person name="Levasseur A."/>
            <person name="Lindquist E."/>
            <person name="Lipzen A."/>
            <person name="Logrieco A.F."/>
            <person name="MacCabe A."/>
            <person name="Maekelae M.R."/>
            <person name="Malavazi I."/>
            <person name="Melin P."/>
            <person name="Meyer V."/>
            <person name="Mielnichuk N."/>
            <person name="Miskei M."/>
            <person name="Molnar A.P."/>
            <person name="Mule G."/>
            <person name="Ngan C.Y."/>
            <person name="Orejas M."/>
            <person name="Orosz E."/>
            <person name="Ouedraogo J.P."/>
            <person name="Overkamp K.M."/>
            <person name="Park H.-S."/>
            <person name="Perrone G."/>
            <person name="Piumi F."/>
            <person name="Punt P.J."/>
            <person name="Ram A.F."/>
            <person name="Ramon A."/>
            <person name="Rauscher S."/>
            <person name="Record E."/>
            <person name="Riano-Pachon D.M."/>
            <person name="Robert V."/>
            <person name="Roehrig J."/>
            <person name="Ruller R."/>
            <person name="Salamov A."/>
            <person name="Salih N.S."/>
            <person name="Samson R.A."/>
            <person name="Sandor E."/>
            <person name="Sanguinetti M."/>
            <person name="Schuetze T."/>
            <person name="Sepcic K."/>
            <person name="Shelest E."/>
            <person name="Sherlock G."/>
            <person name="Sophianopoulou V."/>
            <person name="Squina F.M."/>
            <person name="Sun H."/>
            <person name="Susca A."/>
            <person name="Todd R.B."/>
            <person name="Tsang A."/>
            <person name="Unkles S.E."/>
            <person name="van de Wiele N."/>
            <person name="van Rossen-Uffink D."/>
            <person name="Oliveira J.V."/>
            <person name="Vesth T.C."/>
            <person name="Visser J."/>
            <person name="Yu J.-H."/>
            <person name="Zhou M."/>
            <person name="Andersen M.R."/>
            <person name="Archer D.B."/>
            <person name="Baker S.E."/>
            <person name="Benoit I."/>
            <person name="Brakhage A.A."/>
            <person name="Braus G.H."/>
            <person name="Fischer R."/>
            <person name="Frisvad J.C."/>
            <person name="Goldman G.H."/>
            <person name="Houbraken J."/>
            <person name="Oakley B."/>
            <person name="Pocsi I."/>
            <person name="Scazzocchio C."/>
            <person name="Seiboth B."/>
            <person name="vanKuyk P.A."/>
            <person name="Wortman J."/>
            <person name="Dyer P.S."/>
            <person name="Grigoriev I.V."/>
        </authorList>
    </citation>
    <scope>NUCLEOTIDE SEQUENCE [LARGE SCALE GENOMIC DNA]</scope>
    <source>
        <strain evidence="4">ITEM 5010</strain>
    </source>
</reference>
<evidence type="ECO:0008006" key="5">
    <source>
        <dbReference type="Google" id="ProtNLM"/>
    </source>
</evidence>
<evidence type="ECO:0000256" key="1">
    <source>
        <dbReference type="ARBA" id="ARBA00022737"/>
    </source>
</evidence>
<dbReference type="AlphaFoldDB" id="A0A1R3RBZ1"/>
<dbReference type="InterPro" id="IPR002110">
    <property type="entry name" value="Ankyrin_rpt"/>
</dbReference>
<keyword evidence="1" id="KW-0677">Repeat</keyword>